<dbReference type="Proteomes" id="UP000020218">
    <property type="component" value="Unassembled WGS sequence"/>
</dbReference>
<sequence length="48" mass="5203">MRILRAVKMQMKMDLPGGGLAFSLPLGSVVGIGLAQMQAFRREVEEGL</sequence>
<protein>
    <submittedName>
        <fullName evidence="1">Uncharacterized protein</fullName>
    </submittedName>
</protein>
<dbReference type="EMBL" id="JFAX01000027">
    <property type="protein sequence ID" value="EXI65148.1"/>
    <property type="molecule type" value="Genomic_DNA"/>
</dbReference>
<dbReference type="STRING" id="1454001.AW08_03420"/>
<keyword evidence="2" id="KW-1185">Reference proteome</keyword>
<accession>A0A011M6B7</accession>
<name>A0A011M6B7_9PROT</name>
<dbReference type="AlphaFoldDB" id="A0A011M6B7"/>
<dbReference type="PATRIC" id="fig|1454001.3.peg.3460"/>
<evidence type="ECO:0000313" key="1">
    <source>
        <dbReference type="EMBL" id="EXI65148.1"/>
    </source>
</evidence>
<evidence type="ECO:0000313" key="2">
    <source>
        <dbReference type="Proteomes" id="UP000020218"/>
    </source>
</evidence>
<gene>
    <name evidence="1" type="ORF">AW08_03420</name>
</gene>
<reference evidence="1" key="1">
    <citation type="submission" date="2014-02" db="EMBL/GenBank/DDBJ databases">
        <title>Expanding our view of genomic diversity in Candidatus Accumulibacter clades.</title>
        <authorList>
            <person name="Skennerton C.T."/>
            <person name="Barr J.J."/>
            <person name="Slater F.R."/>
            <person name="Bond P.L."/>
            <person name="Tyson G.W."/>
        </authorList>
    </citation>
    <scope>NUCLEOTIDE SEQUENCE [LARGE SCALE GENOMIC DNA]</scope>
</reference>
<organism evidence="1 2">
    <name type="scientific">Candidatus Accumulibacter adjunctus</name>
    <dbReference type="NCBI Taxonomy" id="1454001"/>
    <lineage>
        <taxon>Bacteria</taxon>
        <taxon>Pseudomonadati</taxon>
        <taxon>Pseudomonadota</taxon>
        <taxon>Betaproteobacteria</taxon>
        <taxon>Candidatus Accumulibacter</taxon>
    </lineage>
</organism>
<proteinExistence type="predicted"/>
<comment type="caution">
    <text evidence="1">The sequence shown here is derived from an EMBL/GenBank/DDBJ whole genome shotgun (WGS) entry which is preliminary data.</text>
</comment>